<keyword evidence="6" id="KW-0496">Mitochondrion</keyword>
<evidence type="ECO:0000256" key="1">
    <source>
        <dbReference type="ARBA" id="ARBA00004294"/>
    </source>
</evidence>
<keyword evidence="4" id="KW-1000">Mitochondrion outer membrane</keyword>
<keyword evidence="7 9" id="KW-0472">Membrane</keyword>
<keyword evidence="11" id="KW-1185">Reference proteome</keyword>
<evidence type="ECO:0000256" key="6">
    <source>
        <dbReference type="ARBA" id="ARBA00023128"/>
    </source>
</evidence>
<feature type="compositionally biased region" description="Polar residues" evidence="8">
    <location>
        <begin position="74"/>
        <end position="86"/>
    </location>
</feature>
<evidence type="ECO:0000256" key="3">
    <source>
        <dbReference type="ARBA" id="ARBA00022692"/>
    </source>
</evidence>
<feature type="region of interest" description="Disordered" evidence="8">
    <location>
        <begin position="50"/>
        <end position="92"/>
    </location>
</feature>
<keyword evidence="3 9" id="KW-0812">Transmembrane</keyword>
<evidence type="ECO:0000256" key="5">
    <source>
        <dbReference type="ARBA" id="ARBA00022989"/>
    </source>
</evidence>
<reference evidence="10" key="1">
    <citation type="submission" date="2021-03" db="EMBL/GenBank/DDBJ databases">
        <title>Chromosome level genome of the anhydrobiotic midge Polypedilum vanderplanki.</title>
        <authorList>
            <person name="Yoshida Y."/>
            <person name="Kikawada T."/>
            <person name="Gusev O."/>
        </authorList>
    </citation>
    <scope>NUCLEOTIDE SEQUENCE</scope>
    <source>
        <strain evidence="10">NIAS01</strain>
        <tissue evidence="10">Whole body or cell culture</tissue>
    </source>
</reference>
<proteinExistence type="inferred from homology"/>
<dbReference type="PANTHER" id="PTHR21508">
    <property type="entry name" value="MITOGUARDIN"/>
    <property type="match status" value="1"/>
</dbReference>
<feature type="transmembrane region" description="Helical" evidence="9">
    <location>
        <begin position="17"/>
        <end position="36"/>
    </location>
</feature>
<evidence type="ECO:0000313" key="10">
    <source>
        <dbReference type="EMBL" id="KAG5669326.1"/>
    </source>
</evidence>
<evidence type="ECO:0000256" key="9">
    <source>
        <dbReference type="SAM" id="Phobius"/>
    </source>
</evidence>
<dbReference type="EMBL" id="JADBJN010000004">
    <property type="protein sequence ID" value="KAG5669326.1"/>
    <property type="molecule type" value="Genomic_DNA"/>
</dbReference>
<comment type="subcellular location">
    <subcellularLocation>
        <location evidence="1">Mitochondrion outer membrane</location>
    </subcellularLocation>
</comment>
<evidence type="ECO:0000313" key="11">
    <source>
        <dbReference type="Proteomes" id="UP001107558"/>
    </source>
</evidence>
<keyword evidence="5 9" id="KW-1133">Transmembrane helix</keyword>
<dbReference type="GO" id="GO:0005741">
    <property type="term" value="C:mitochondrial outer membrane"/>
    <property type="evidence" value="ECO:0007669"/>
    <property type="project" value="UniProtKB-SubCell"/>
</dbReference>
<dbReference type="Proteomes" id="UP001107558">
    <property type="component" value="Chromosome 4"/>
</dbReference>
<dbReference type="AlphaFoldDB" id="A0A9J6BIS5"/>
<gene>
    <name evidence="10" type="ORF">PVAND_017214</name>
</gene>
<evidence type="ECO:0000256" key="8">
    <source>
        <dbReference type="SAM" id="MobiDB-lite"/>
    </source>
</evidence>
<evidence type="ECO:0000256" key="4">
    <source>
        <dbReference type="ARBA" id="ARBA00022787"/>
    </source>
</evidence>
<dbReference type="Pfam" id="PF10265">
    <property type="entry name" value="Miga"/>
    <property type="match status" value="1"/>
</dbReference>
<evidence type="ECO:0008006" key="12">
    <source>
        <dbReference type="Google" id="ProtNLM"/>
    </source>
</evidence>
<comment type="caution">
    <text evidence="10">The sequence shown here is derived from an EMBL/GenBank/DDBJ whole genome shotgun (WGS) entry which is preliminary data.</text>
</comment>
<evidence type="ECO:0000256" key="2">
    <source>
        <dbReference type="ARBA" id="ARBA00008969"/>
    </source>
</evidence>
<name>A0A9J6BIS5_POLVA</name>
<dbReference type="GO" id="GO:0008053">
    <property type="term" value="P:mitochondrial fusion"/>
    <property type="evidence" value="ECO:0007669"/>
    <property type="project" value="InterPro"/>
</dbReference>
<evidence type="ECO:0000256" key="7">
    <source>
        <dbReference type="ARBA" id="ARBA00023136"/>
    </source>
</evidence>
<sequence length="491" mass="55550">MFNFNLLPANVSTSQKVVMISVTTGVALLGILASYLSRRKIRPARHARLRGYNSTTSGRRTRNSIRSPNDAMSVANSRASVRSGRSISPGGSVYTTTDVLSYASGSTRGGAPSSHSSVPLTPQQLGVMGMEKLDDVINIWEDALAAHSLGNSTSHPEDAEFFREIQNLLEVAYGLQEQSELLFLDERSCLFRTQPEVDQQLDPNFDSAESFASALDQIADLREFEDFEPENEVQIENPLYMNTLKGMETNPIPCRLIRSELVHVASDNEYLAKLHCIRLAFHHMFRDENVSKWVADTGRQILTDLLCLGDKDPKDFIICYERMLAFMQEPLGWSQTELELSERGVKAMTFFDIVLDFIILDAFKDLECPPGSVMAVVNNRFLSNGFKETALGTAIWSVLRTKKRMLKFSDGFMAYFYQISEQISPLMAWGFFGNDENLKEVCHYFKSQVIDFLCDIFNFQKVRYTIVEELSEDILRLMKERASNIQIKFSA</sequence>
<accession>A0A9J6BIS5</accession>
<dbReference type="OrthoDB" id="8880065at2759"/>
<organism evidence="10 11">
    <name type="scientific">Polypedilum vanderplanki</name>
    <name type="common">Sleeping chironomid midge</name>
    <dbReference type="NCBI Taxonomy" id="319348"/>
    <lineage>
        <taxon>Eukaryota</taxon>
        <taxon>Metazoa</taxon>
        <taxon>Ecdysozoa</taxon>
        <taxon>Arthropoda</taxon>
        <taxon>Hexapoda</taxon>
        <taxon>Insecta</taxon>
        <taxon>Pterygota</taxon>
        <taxon>Neoptera</taxon>
        <taxon>Endopterygota</taxon>
        <taxon>Diptera</taxon>
        <taxon>Nematocera</taxon>
        <taxon>Chironomoidea</taxon>
        <taxon>Chironomidae</taxon>
        <taxon>Chironominae</taxon>
        <taxon>Polypedilum</taxon>
        <taxon>Polypedilum</taxon>
    </lineage>
</organism>
<dbReference type="InterPro" id="IPR019392">
    <property type="entry name" value="Miga"/>
</dbReference>
<comment type="similarity">
    <text evidence="2">Belongs to the mitoguardin family.</text>
</comment>
<dbReference type="PANTHER" id="PTHR21508:SF5">
    <property type="entry name" value="MITOGUARDIN"/>
    <property type="match status" value="1"/>
</dbReference>
<protein>
    <recommendedName>
        <fullName evidence="12">Mitoguardin</fullName>
    </recommendedName>
</protein>